<evidence type="ECO:0000256" key="2">
    <source>
        <dbReference type="ARBA" id="ARBA00022723"/>
    </source>
</evidence>
<keyword evidence="4 5" id="KW-0408">Iron</keyword>
<evidence type="ECO:0000256" key="5">
    <source>
        <dbReference type="RuleBase" id="RU003682"/>
    </source>
</evidence>
<dbReference type="Proteomes" id="UP001212997">
    <property type="component" value="Unassembled WGS sequence"/>
</dbReference>
<evidence type="ECO:0000313" key="8">
    <source>
        <dbReference type="Proteomes" id="UP001212997"/>
    </source>
</evidence>
<dbReference type="InterPro" id="IPR044861">
    <property type="entry name" value="IPNS-like_FE2OG_OXY"/>
</dbReference>
<dbReference type="GO" id="GO:0016491">
    <property type="term" value="F:oxidoreductase activity"/>
    <property type="evidence" value="ECO:0007669"/>
    <property type="project" value="UniProtKB-KW"/>
</dbReference>
<reference evidence="7" key="1">
    <citation type="submission" date="2022-07" db="EMBL/GenBank/DDBJ databases">
        <title>Genome Sequence of Physisporinus lineatus.</title>
        <authorList>
            <person name="Buettner E."/>
        </authorList>
    </citation>
    <scope>NUCLEOTIDE SEQUENCE</scope>
    <source>
        <strain evidence="7">VT162</strain>
    </source>
</reference>
<name>A0AAD5UTA4_9APHY</name>
<evidence type="ECO:0000256" key="3">
    <source>
        <dbReference type="ARBA" id="ARBA00023002"/>
    </source>
</evidence>
<sequence>MATDFSSIPILDYSLVSDPKRRPEFISQLQNALINVGFLYLANPPVAREDIEAVIQYAPKLFDIPQNAKEDIRMVKSPHFFGYSRFGAELTKGSVDQREQYDFGTPYESIWQPGDPEFLKLWGPAQWPDESLVPGFKQAFLRYLSQVEKLSHEFTALLAEALNLPSDGLTPFFDQGEGKGLQHRAKVVKYPVPEDDTSNQGVGPHFDGGFLTFVRRIQSTLERKLFTPLPLQLLQASPHRGLQVQNLAGDWIDAPPIPNTFVINIGKALETVTQGLAKATSHRVLSPEKGSTPRYSIPFFQNISQTVSIGDSVLKLSPEVLKLKEGRIEGNTDSVNFSEYAKLPSGQVTLIGRVKSHPDVAERHYPDLFKQYFPEGLPAQGFAY</sequence>
<proteinExistence type="inferred from homology"/>
<dbReference type="InterPro" id="IPR005123">
    <property type="entry name" value="Oxoglu/Fe-dep_dioxygenase_dom"/>
</dbReference>
<dbReference type="PROSITE" id="PS51471">
    <property type="entry name" value="FE2OG_OXY"/>
    <property type="match status" value="1"/>
</dbReference>
<dbReference type="Pfam" id="PF14226">
    <property type="entry name" value="DIOX_N"/>
    <property type="match status" value="1"/>
</dbReference>
<dbReference type="AlphaFoldDB" id="A0AAD5UTA4"/>
<dbReference type="GO" id="GO:0046872">
    <property type="term" value="F:metal ion binding"/>
    <property type="evidence" value="ECO:0007669"/>
    <property type="project" value="UniProtKB-KW"/>
</dbReference>
<accession>A0AAD5UTA4</accession>
<dbReference type="SUPFAM" id="SSF51197">
    <property type="entry name" value="Clavaminate synthase-like"/>
    <property type="match status" value="1"/>
</dbReference>
<evidence type="ECO:0000313" key="7">
    <source>
        <dbReference type="EMBL" id="KAJ3473945.1"/>
    </source>
</evidence>
<evidence type="ECO:0000256" key="4">
    <source>
        <dbReference type="ARBA" id="ARBA00023004"/>
    </source>
</evidence>
<dbReference type="PANTHER" id="PTHR10209">
    <property type="entry name" value="OXIDOREDUCTASE, 2OG-FE II OXYGENASE FAMILY PROTEIN"/>
    <property type="match status" value="1"/>
</dbReference>
<protein>
    <recommendedName>
        <fullName evidence="6">Fe2OG dioxygenase domain-containing protein</fullName>
    </recommendedName>
</protein>
<dbReference type="InterPro" id="IPR027443">
    <property type="entry name" value="IPNS-like_sf"/>
</dbReference>
<comment type="similarity">
    <text evidence="1 5">Belongs to the iron/ascorbate-dependent oxidoreductase family.</text>
</comment>
<keyword evidence="2 5" id="KW-0479">Metal-binding</keyword>
<feature type="domain" description="Fe2OG dioxygenase" evidence="6">
    <location>
        <begin position="181"/>
        <end position="303"/>
    </location>
</feature>
<dbReference type="PANTHER" id="PTHR10209:SF812">
    <property type="entry name" value="2OG-FE(II) OXYGENASE FAMILY, PUTATIVE (AFU_ORTHOLOGUE AFUA_3G14880)-RELATED"/>
    <property type="match status" value="1"/>
</dbReference>
<dbReference type="Pfam" id="PF03171">
    <property type="entry name" value="2OG-FeII_Oxy"/>
    <property type="match status" value="1"/>
</dbReference>
<keyword evidence="3 5" id="KW-0560">Oxidoreductase</keyword>
<evidence type="ECO:0000256" key="1">
    <source>
        <dbReference type="ARBA" id="ARBA00008056"/>
    </source>
</evidence>
<organism evidence="7 8">
    <name type="scientific">Meripilus lineatus</name>
    <dbReference type="NCBI Taxonomy" id="2056292"/>
    <lineage>
        <taxon>Eukaryota</taxon>
        <taxon>Fungi</taxon>
        <taxon>Dikarya</taxon>
        <taxon>Basidiomycota</taxon>
        <taxon>Agaricomycotina</taxon>
        <taxon>Agaricomycetes</taxon>
        <taxon>Polyporales</taxon>
        <taxon>Meripilaceae</taxon>
        <taxon>Meripilus</taxon>
    </lineage>
</organism>
<comment type="caution">
    <text evidence="7">The sequence shown here is derived from an EMBL/GenBank/DDBJ whole genome shotgun (WGS) entry which is preliminary data.</text>
</comment>
<dbReference type="EMBL" id="JANAWD010001199">
    <property type="protein sequence ID" value="KAJ3473945.1"/>
    <property type="molecule type" value="Genomic_DNA"/>
</dbReference>
<dbReference type="Gene3D" id="2.60.120.330">
    <property type="entry name" value="B-lactam Antibiotic, Isopenicillin N Synthase, Chain"/>
    <property type="match status" value="1"/>
</dbReference>
<dbReference type="InterPro" id="IPR026992">
    <property type="entry name" value="DIOX_N"/>
</dbReference>
<gene>
    <name evidence="7" type="ORF">NLI96_g12737</name>
</gene>
<keyword evidence="8" id="KW-1185">Reference proteome</keyword>
<evidence type="ECO:0000259" key="6">
    <source>
        <dbReference type="PROSITE" id="PS51471"/>
    </source>
</evidence>